<evidence type="ECO:0008006" key="5">
    <source>
        <dbReference type="Google" id="ProtNLM"/>
    </source>
</evidence>
<sequence length="280" mass="31093">MKLVEITGVKQLATETNQQYMPADLAKLLHISVPTLRKYSLLVEKVTNNSNYFTRNQQNVRSYTEKNLIDLQKLVALSKQRDMTLQSAAQQIFAKGNQQQIITSAAQLNNRDDQAQLWELCQRLKGEVLTTRQRLIKLEERIAQLEARPTLAGTQPVAPNPEANLAADPTGAAADAALIEQTVAKNAATTQTVSKEDPVDPEPETAAESTTDSGLKFTEPLPSDDPAAAESATHHLTFDDEKGTNDQEQVYDHPHSLADMQLPDDNKTKKQSWWHRVTGK</sequence>
<comment type="caution">
    <text evidence="3">The sequence shown here is derived from an EMBL/GenBank/DDBJ whole genome shotgun (WGS) entry which is preliminary data.</text>
</comment>
<dbReference type="Gene3D" id="1.10.1660.10">
    <property type="match status" value="1"/>
</dbReference>
<evidence type="ECO:0000313" key="3">
    <source>
        <dbReference type="EMBL" id="MFD1411697.1"/>
    </source>
</evidence>
<evidence type="ECO:0000313" key="4">
    <source>
        <dbReference type="Proteomes" id="UP001597191"/>
    </source>
</evidence>
<organism evidence="3 4">
    <name type="scientific">Lapidilactobacillus gannanensis</name>
    <dbReference type="NCBI Taxonomy" id="2486002"/>
    <lineage>
        <taxon>Bacteria</taxon>
        <taxon>Bacillati</taxon>
        <taxon>Bacillota</taxon>
        <taxon>Bacilli</taxon>
        <taxon>Lactobacillales</taxon>
        <taxon>Lactobacillaceae</taxon>
        <taxon>Lapidilactobacillus</taxon>
    </lineage>
</organism>
<evidence type="ECO:0000256" key="2">
    <source>
        <dbReference type="SAM" id="MobiDB-lite"/>
    </source>
</evidence>
<protein>
    <recommendedName>
        <fullName evidence="5">HTH merR-type domain-containing protein</fullName>
    </recommendedName>
</protein>
<dbReference type="InterPro" id="IPR009061">
    <property type="entry name" value="DNA-bd_dom_put_sf"/>
</dbReference>
<dbReference type="Proteomes" id="UP001597191">
    <property type="component" value="Unassembled WGS sequence"/>
</dbReference>
<accession>A0ABW4BQH1</accession>
<dbReference type="SUPFAM" id="SSF46955">
    <property type="entry name" value="Putative DNA-binding domain"/>
    <property type="match status" value="1"/>
</dbReference>
<feature type="compositionally biased region" description="Basic residues" evidence="2">
    <location>
        <begin position="269"/>
        <end position="280"/>
    </location>
</feature>
<reference evidence="4" key="1">
    <citation type="journal article" date="2019" name="Int. J. Syst. Evol. Microbiol.">
        <title>The Global Catalogue of Microorganisms (GCM) 10K type strain sequencing project: providing services to taxonomists for standard genome sequencing and annotation.</title>
        <authorList>
            <consortium name="The Broad Institute Genomics Platform"/>
            <consortium name="The Broad Institute Genome Sequencing Center for Infectious Disease"/>
            <person name="Wu L."/>
            <person name="Ma J."/>
        </authorList>
    </citation>
    <scope>NUCLEOTIDE SEQUENCE [LARGE SCALE GENOMIC DNA]</scope>
    <source>
        <strain evidence="4">CCM 8937</strain>
    </source>
</reference>
<proteinExistence type="predicted"/>
<dbReference type="RefSeq" id="WP_125650305.1">
    <property type="nucleotide sequence ID" value="NZ_JBHTOH010000085.1"/>
</dbReference>
<dbReference type="EMBL" id="JBHTOH010000085">
    <property type="protein sequence ID" value="MFD1411697.1"/>
    <property type="molecule type" value="Genomic_DNA"/>
</dbReference>
<gene>
    <name evidence="3" type="ORF">ACFQ4R_08885</name>
</gene>
<keyword evidence="4" id="KW-1185">Reference proteome</keyword>
<feature type="compositionally biased region" description="Basic and acidic residues" evidence="2">
    <location>
        <begin position="232"/>
        <end position="256"/>
    </location>
</feature>
<name>A0ABW4BQH1_9LACO</name>
<feature type="coiled-coil region" evidence="1">
    <location>
        <begin position="121"/>
        <end position="148"/>
    </location>
</feature>
<feature type="region of interest" description="Disordered" evidence="2">
    <location>
        <begin position="188"/>
        <end position="280"/>
    </location>
</feature>
<keyword evidence="1" id="KW-0175">Coiled coil</keyword>
<evidence type="ECO:0000256" key="1">
    <source>
        <dbReference type="SAM" id="Coils"/>
    </source>
</evidence>